<protein>
    <submittedName>
        <fullName evidence="1">Uncharacterized protein</fullName>
    </submittedName>
</protein>
<sequence length="71" mass="7938">MATTHHILLVHDARRICCSTRRLHLLPCRLRQRVLHATPARAIHVAILGHFSSNTTATPSEIHSSLADLEL</sequence>
<dbReference type="AlphaFoldDB" id="A0A0A9UEZ7"/>
<name>A0A0A9UEZ7_ARUDO</name>
<organism evidence="1">
    <name type="scientific">Arundo donax</name>
    <name type="common">Giant reed</name>
    <name type="synonym">Donax arundinaceus</name>
    <dbReference type="NCBI Taxonomy" id="35708"/>
    <lineage>
        <taxon>Eukaryota</taxon>
        <taxon>Viridiplantae</taxon>
        <taxon>Streptophyta</taxon>
        <taxon>Embryophyta</taxon>
        <taxon>Tracheophyta</taxon>
        <taxon>Spermatophyta</taxon>
        <taxon>Magnoliopsida</taxon>
        <taxon>Liliopsida</taxon>
        <taxon>Poales</taxon>
        <taxon>Poaceae</taxon>
        <taxon>PACMAD clade</taxon>
        <taxon>Arundinoideae</taxon>
        <taxon>Arundineae</taxon>
        <taxon>Arundo</taxon>
    </lineage>
</organism>
<dbReference type="EMBL" id="GBRH01269178">
    <property type="protein sequence ID" value="JAD28717.1"/>
    <property type="molecule type" value="Transcribed_RNA"/>
</dbReference>
<accession>A0A0A9UEZ7</accession>
<reference evidence="1" key="2">
    <citation type="journal article" date="2015" name="Data Brief">
        <title>Shoot transcriptome of the giant reed, Arundo donax.</title>
        <authorList>
            <person name="Barrero R.A."/>
            <person name="Guerrero F.D."/>
            <person name="Moolhuijzen P."/>
            <person name="Goolsby J.A."/>
            <person name="Tidwell J."/>
            <person name="Bellgard S.E."/>
            <person name="Bellgard M.I."/>
        </authorList>
    </citation>
    <scope>NUCLEOTIDE SEQUENCE</scope>
    <source>
        <tissue evidence="1">Shoot tissue taken approximately 20 cm above the soil surface</tissue>
    </source>
</reference>
<evidence type="ECO:0000313" key="1">
    <source>
        <dbReference type="EMBL" id="JAD28717.1"/>
    </source>
</evidence>
<proteinExistence type="predicted"/>
<reference evidence="1" key="1">
    <citation type="submission" date="2014-09" db="EMBL/GenBank/DDBJ databases">
        <authorList>
            <person name="Magalhaes I.L.F."/>
            <person name="Oliveira U."/>
            <person name="Santos F.R."/>
            <person name="Vidigal T.H.D.A."/>
            <person name="Brescovit A.D."/>
            <person name="Santos A.J."/>
        </authorList>
    </citation>
    <scope>NUCLEOTIDE SEQUENCE</scope>
    <source>
        <tissue evidence="1">Shoot tissue taken approximately 20 cm above the soil surface</tissue>
    </source>
</reference>